<evidence type="ECO:0000259" key="1">
    <source>
        <dbReference type="Pfam" id="PF24840"/>
    </source>
</evidence>
<sequence length="59" mass="6527">MENPALEIKDVIRILTTGSPPEQEASLKSYFTSDAAFYHPFCRVPSFPVGSVPFAPIRT</sequence>
<dbReference type="PANTHER" id="PTHR35393">
    <property type="entry name" value="CHROMOSOME 1, WHOLE GENOME SHOTGUN SEQUENCE"/>
    <property type="match status" value="1"/>
</dbReference>
<dbReference type="Pfam" id="PF24840">
    <property type="entry name" value="NTF2_SigF"/>
    <property type="match status" value="1"/>
</dbReference>
<dbReference type="InterPro" id="IPR057514">
    <property type="entry name" value="NTF2_SigF"/>
</dbReference>
<evidence type="ECO:0000313" key="2">
    <source>
        <dbReference type="EMBL" id="KAF4119387.1"/>
    </source>
</evidence>
<proteinExistence type="predicted"/>
<organism evidence="2 3">
    <name type="scientific">Geosmithia morbida</name>
    <dbReference type="NCBI Taxonomy" id="1094350"/>
    <lineage>
        <taxon>Eukaryota</taxon>
        <taxon>Fungi</taxon>
        <taxon>Dikarya</taxon>
        <taxon>Ascomycota</taxon>
        <taxon>Pezizomycotina</taxon>
        <taxon>Sordariomycetes</taxon>
        <taxon>Hypocreomycetidae</taxon>
        <taxon>Hypocreales</taxon>
        <taxon>Bionectriaceae</taxon>
        <taxon>Geosmithia</taxon>
    </lineage>
</organism>
<gene>
    <name evidence="2" type="ORF">GMORB2_4906</name>
</gene>
<reference evidence="2" key="1">
    <citation type="submission" date="2020-03" db="EMBL/GenBank/DDBJ databases">
        <title>Site-based positive gene gene selection in Geosmithia morbida across the United States reveals a broad range of putative effectors and factors for local host and environmental adapation.</title>
        <authorList>
            <person name="Onufrak A."/>
            <person name="Murdoch R.W."/>
            <person name="Gazis R."/>
            <person name="Huff M."/>
            <person name="Staton M."/>
            <person name="Klingeman W."/>
            <person name="Hadziabdic D."/>
        </authorList>
    </citation>
    <scope>NUCLEOTIDE SEQUENCE</scope>
    <source>
        <strain evidence="2">1262</strain>
    </source>
</reference>
<protein>
    <recommendedName>
        <fullName evidence="1">SigF-like NTF2-like domain-containing protein</fullName>
    </recommendedName>
</protein>
<dbReference type="EMBL" id="JAANYQ010000027">
    <property type="protein sequence ID" value="KAF4119387.1"/>
    <property type="molecule type" value="Genomic_DNA"/>
</dbReference>
<dbReference type="AlphaFoldDB" id="A0A9P5CYH1"/>
<comment type="caution">
    <text evidence="2">The sequence shown here is derived from an EMBL/GenBank/DDBJ whole genome shotgun (WGS) entry which is preliminary data.</text>
</comment>
<dbReference type="Proteomes" id="UP000749293">
    <property type="component" value="Unassembled WGS sequence"/>
</dbReference>
<dbReference type="PANTHER" id="PTHR35393:SF1">
    <property type="entry name" value="SNOAL-LIKE DOMAIN-CONTAINING PROTEIN"/>
    <property type="match status" value="1"/>
</dbReference>
<accession>A0A9P5CYH1</accession>
<feature type="domain" description="SigF-like NTF2-like" evidence="1">
    <location>
        <begin position="1"/>
        <end position="48"/>
    </location>
</feature>
<keyword evidence="3" id="KW-1185">Reference proteome</keyword>
<name>A0A9P5CYH1_9HYPO</name>
<evidence type="ECO:0000313" key="3">
    <source>
        <dbReference type="Proteomes" id="UP000749293"/>
    </source>
</evidence>
<dbReference type="OrthoDB" id="2344312at2759"/>
<dbReference type="RefSeq" id="XP_035318039.1">
    <property type="nucleotide sequence ID" value="XM_035466880.1"/>
</dbReference>
<dbReference type="GeneID" id="55971134"/>